<sequence length="138" mass="14558">MKIEEIRQLAGWLGDAGLSVIELKRGDESLLLRRSVRSDAGASLPACTTAAHGAQRLAAVVKASGPGVFFATHPDEAEPFVRSGDEVDSGQLVGMLQVGALFLPVRSEFAGRVREVQVADGQVVGFGQTLLELEELAS</sequence>
<evidence type="ECO:0000313" key="3">
    <source>
        <dbReference type="Proteomes" id="UP000198606"/>
    </source>
</evidence>
<name>A0A1G8HDZ0_9GAMM</name>
<evidence type="ECO:0000259" key="1">
    <source>
        <dbReference type="Pfam" id="PF00364"/>
    </source>
</evidence>
<evidence type="ECO:0000313" key="2">
    <source>
        <dbReference type="EMBL" id="SDI04785.1"/>
    </source>
</evidence>
<reference evidence="2 3" key="1">
    <citation type="submission" date="2016-10" db="EMBL/GenBank/DDBJ databases">
        <authorList>
            <person name="de Groot N.N."/>
        </authorList>
    </citation>
    <scope>NUCLEOTIDE SEQUENCE [LARGE SCALE GENOMIC DNA]</scope>
    <source>
        <strain evidence="2 3">LMG 18387</strain>
    </source>
</reference>
<feature type="domain" description="Lipoyl-binding" evidence="1">
    <location>
        <begin position="61"/>
        <end position="133"/>
    </location>
</feature>
<dbReference type="CDD" id="cd06850">
    <property type="entry name" value="biotinyl_domain"/>
    <property type="match status" value="1"/>
</dbReference>
<dbReference type="Gene3D" id="2.40.50.100">
    <property type="match status" value="1"/>
</dbReference>
<dbReference type="SUPFAM" id="SSF51230">
    <property type="entry name" value="Single hybrid motif"/>
    <property type="match status" value="1"/>
</dbReference>
<dbReference type="AlphaFoldDB" id="A0A1G8HDZ0"/>
<accession>A0A1G8HDZ0</accession>
<dbReference type="InterPro" id="IPR011053">
    <property type="entry name" value="Single_hybrid_motif"/>
</dbReference>
<organism evidence="2 3">
    <name type="scientific">Phytopseudomonas flavescens</name>
    <dbReference type="NCBI Taxonomy" id="29435"/>
    <lineage>
        <taxon>Bacteria</taxon>
        <taxon>Pseudomonadati</taxon>
        <taxon>Pseudomonadota</taxon>
        <taxon>Gammaproteobacteria</taxon>
        <taxon>Pseudomonadales</taxon>
        <taxon>Pseudomonadaceae</taxon>
        <taxon>Phytopseudomonas</taxon>
    </lineage>
</organism>
<dbReference type="Pfam" id="PF00364">
    <property type="entry name" value="Biotin_lipoyl"/>
    <property type="match status" value="1"/>
</dbReference>
<protein>
    <submittedName>
        <fullName evidence="2">Biotin carboxyl carrier protein</fullName>
    </submittedName>
</protein>
<dbReference type="Proteomes" id="UP000198606">
    <property type="component" value="Unassembled WGS sequence"/>
</dbReference>
<dbReference type="EMBL" id="FNDG01000010">
    <property type="protein sequence ID" value="SDI04785.1"/>
    <property type="molecule type" value="Genomic_DNA"/>
</dbReference>
<dbReference type="RefSeq" id="WP_084306839.1">
    <property type="nucleotide sequence ID" value="NZ_FNDG01000010.1"/>
</dbReference>
<gene>
    <name evidence="2" type="ORF">SAMN05216588_110164</name>
</gene>
<dbReference type="InterPro" id="IPR000089">
    <property type="entry name" value="Biotin_lipoyl"/>
</dbReference>
<proteinExistence type="predicted"/>
<dbReference type="STRING" id="29435.SAMN05216588_110164"/>